<dbReference type="InterPro" id="IPR013196">
    <property type="entry name" value="HTH_11"/>
</dbReference>
<dbReference type="InterPro" id="IPR051534">
    <property type="entry name" value="CBASS_pafABC_assoc_protein"/>
</dbReference>
<evidence type="ECO:0000256" key="1">
    <source>
        <dbReference type="ARBA" id="ARBA00023015"/>
    </source>
</evidence>
<gene>
    <name evidence="5" type="ORF">DMP08_11370</name>
</gene>
<evidence type="ECO:0000259" key="4">
    <source>
        <dbReference type="PROSITE" id="PS51000"/>
    </source>
</evidence>
<dbReference type="Gene3D" id="1.10.10.10">
    <property type="entry name" value="Winged helix-like DNA-binding domain superfamily/Winged helix DNA-binding domain"/>
    <property type="match status" value="1"/>
</dbReference>
<keyword evidence="3" id="KW-0804">Transcription</keyword>
<evidence type="ECO:0000256" key="3">
    <source>
        <dbReference type="ARBA" id="ARBA00023163"/>
    </source>
</evidence>
<dbReference type="PROSITE" id="PS00894">
    <property type="entry name" value="HTH_DEOR_1"/>
    <property type="match status" value="1"/>
</dbReference>
<dbReference type="Pfam" id="PF25583">
    <property type="entry name" value="WCX"/>
    <property type="match status" value="1"/>
</dbReference>
<dbReference type="OrthoDB" id="3171994at2"/>
<reference evidence="6" key="1">
    <citation type="submission" date="2018-05" db="EMBL/GenBank/DDBJ databases">
        <title>Genome Sequencing of selected type strains of the family Eggerthellaceae.</title>
        <authorList>
            <person name="Danylec N."/>
            <person name="Stoll D.A."/>
            <person name="Doetsch A."/>
            <person name="Huch M."/>
        </authorList>
    </citation>
    <scope>NUCLEOTIDE SEQUENCE [LARGE SCALE GENOMIC DNA]</scope>
    <source>
        <strain evidence="6">DSM 16106</strain>
    </source>
</reference>
<accession>A0A3N0AW68</accession>
<dbReference type="PROSITE" id="PS51000">
    <property type="entry name" value="HTH_DEOR_2"/>
    <property type="match status" value="1"/>
</dbReference>
<dbReference type="Pfam" id="PF08279">
    <property type="entry name" value="HTH_11"/>
    <property type="match status" value="1"/>
</dbReference>
<organism evidence="5 6">
    <name type="scientific">Paraeggerthella hongkongensis</name>
    <dbReference type="NCBI Taxonomy" id="230658"/>
    <lineage>
        <taxon>Bacteria</taxon>
        <taxon>Bacillati</taxon>
        <taxon>Actinomycetota</taxon>
        <taxon>Coriobacteriia</taxon>
        <taxon>Eggerthellales</taxon>
        <taxon>Eggerthellaceae</taxon>
        <taxon>Paraeggerthella</taxon>
    </lineage>
</organism>
<dbReference type="Proteomes" id="UP000278632">
    <property type="component" value="Unassembled WGS sequence"/>
</dbReference>
<dbReference type="InterPro" id="IPR057727">
    <property type="entry name" value="WCX_dom"/>
</dbReference>
<dbReference type="PIRSF" id="PIRSF016838">
    <property type="entry name" value="PafC"/>
    <property type="match status" value="1"/>
</dbReference>
<evidence type="ECO:0000313" key="6">
    <source>
        <dbReference type="Proteomes" id="UP000278632"/>
    </source>
</evidence>
<dbReference type="InterPro" id="IPR026881">
    <property type="entry name" value="WYL_dom"/>
</dbReference>
<evidence type="ECO:0000313" key="5">
    <source>
        <dbReference type="EMBL" id="RNL39122.1"/>
    </source>
</evidence>
<keyword evidence="2" id="KW-0238">DNA-binding</keyword>
<comment type="caution">
    <text evidence="5">The sequence shown here is derived from an EMBL/GenBank/DDBJ whole genome shotgun (WGS) entry which is preliminary data.</text>
</comment>
<dbReference type="GO" id="GO:0003677">
    <property type="term" value="F:DNA binding"/>
    <property type="evidence" value="ECO:0007669"/>
    <property type="project" value="UniProtKB-KW"/>
</dbReference>
<sequence>MQAGRLFEIVFLLMERSPRTTGDLASRLEVSGRTVRRDVEALSAAGVPVYMTRGKGGGVHLMEGYVLDKSLVTDREKDDILAALSALRATGAADSPATRERLGRLFQRKGADWLDIDLSFWGAPPEYKNIFDMARRAILERRPLRFRYRDAAERTSERVVEPVKLLFKERSWYIRAWCRMREDWRTFKLFRIVWDSMELLPETFVPRELPAQMQEGYTTASAEPLVLLFSPQTPQDIGRIREEFEPSAIEQLEDGRLRVRLSCDITERMMFYLLSFGDRLEVAEPVRLRAWLQSQAEAIARTYETRTP</sequence>
<name>A0A3N0AW68_9ACTN</name>
<dbReference type="PROSITE" id="PS52050">
    <property type="entry name" value="WYL"/>
    <property type="match status" value="1"/>
</dbReference>
<dbReference type="InterPro" id="IPR036388">
    <property type="entry name" value="WH-like_DNA-bd_sf"/>
</dbReference>
<keyword evidence="6" id="KW-1185">Reference proteome</keyword>
<proteinExistence type="predicted"/>
<feature type="domain" description="HTH deoR-type" evidence="4">
    <location>
        <begin position="2"/>
        <end position="60"/>
    </location>
</feature>
<keyword evidence="1" id="KW-0805">Transcription regulation</keyword>
<dbReference type="InterPro" id="IPR028349">
    <property type="entry name" value="PafC-like"/>
</dbReference>
<dbReference type="InterPro" id="IPR001034">
    <property type="entry name" value="DeoR_HTH"/>
</dbReference>
<protein>
    <submittedName>
        <fullName evidence="5">YafY family transcriptional regulator</fullName>
    </submittedName>
</protein>
<dbReference type="SMART" id="SM00420">
    <property type="entry name" value="HTH_DEOR"/>
    <property type="match status" value="1"/>
</dbReference>
<dbReference type="GO" id="GO:0003700">
    <property type="term" value="F:DNA-binding transcription factor activity"/>
    <property type="evidence" value="ECO:0007669"/>
    <property type="project" value="InterPro"/>
</dbReference>
<dbReference type="PANTHER" id="PTHR34580">
    <property type="match status" value="1"/>
</dbReference>
<dbReference type="Pfam" id="PF13280">
    <property type="entry name" value="WYL"/>
    <property type="match status" value="1"/>
</dbReference>
<dbReference type="RefSeq" id="WP_123192999.1">
    <property type="nucleotide sequence ID" value="NZ_QICD01000034.1"/>
</dbReference>
<dbReference type="AlphaFoldDB" id="A0A3N0AW68"/>
<dbReference type="PANTHER" id="PTHR34580:SF1">
    <property type="entry name" value="PROTEIN PAFC"/>
    <property type="match status" value="1"/>
</dbReference>
<dbReference type="InterPro" id="IPR036390">
    <property type="entry name" value="WH_DNA-bd_sf"/>
</dbReference>
<dbReference type="EMBL" id="QICD01000034">
    <property type="protein sequence ID" value="RNL39122.1"/>
    <property type="molecule type" value="Genomic_DNA"/>
</dbReference>
<evidence type="ECO:0000256" key="2">
    <source>
        <dbReference type="ARBA" id="ARBA00023125"/>
    </source>
</evidence>
<dbReference type="SUPFAM" id="SSF46785">
    <property type="entry name" value="Winged helix' DNA-binding domain"/>
    <property type="match status" value="1"/>
</dbReference>
<dbReference type="InterPro" id="IPR018356">
    <property type="entry name" value="Tscrpt_reg_HTH_DeoR_CS"/>
</dbReference>